<dbReference type="AlphaFoldDB" id="A0A1W0WLT5"/>
<feature type="compositionally biased region" description="Low complexity" evidence="1">
    <location>
        <begin position="52"/>
        <end position="61"/>
    </location>
</feature>
<dbReference type="Proteomes" id="UP000192578">
    <property type="component" value="Unassembled WGS sequence"/>
</dbReference>
<name>A0A1W0WLT5_HYPEX</name>
<proteinExistence type="predicted"/>
<organism evidence="2 3">
    <name type="scientific">Hypsibius exemplaris</name>
    <name type="common">Freshwater tardigrade</name>
    <dbReference type="NCBI Taxonomy" id="2072580"/>
    <lineage>
        <taxon>Eukaryota</taxon>
        <taxon>Metazoa</taxon>
        <taxon>Ecdysozoa</taxon>
        <taxon>Tardigrada</taxon>
        <taxon>Eutardigrada</taxon>
        <taxon>Parachela</taxon>
        <taxon>Hypsibioidea</taxon>
        <taxon>Hypsibiidae</taxon>
        <taxon>Hypsibius</taxon>
    </lineage>
</organism>
<evidence type="ECO:0000313" key="2">
    <source>
        <dbReference type="EMBL" id="OQV16165.1"/>
    </source>
</evidence>
<protein>
    <submittedName>
        <fullName evidence="2">Uncharacterized protein</fullName>
    </submittedName>
</protein>
<sequence length="92" mass="10201">MRVFLLRERGSEKRLNSPGQRSKQAAEQYEVKLGSETASSPWRLPERGRVASSSSSSSSSSPIVAAMEPLTVKSGETTDQVHHRQTYTNSHR</sequence>
<gene>
    <name evidence="2" type="ORF">BV898_09650</name>
</gene>
<comment type="caution">
    <text evidence="2">The sequence shown here is derived from an EMBL/GenBank/DDBJ whole genome shotgun (WGS) entry which is preliminary data.</text>
</comment>
<evidence type="ECO:0000256" key="1">
    <source>
        <dbReference type="SAM" id="MobiDB-lite"/>
    </source>
</evidence>
<feature type="compositionally biased region" description="Basic and acidic residues" evidence="1">
    <location>
        <begin position="1"/>
        <end position="15"/>
    </location>
</feature>
<evidence type="ECO:0000313" key="3">
    <source>
        <dbReference type="Proteomes" id="UP000192578"/>
    </source>
</evidence>
<accession>A0A1W0WLT5</accession>
<keyword evidence="3" id="KW-1185">Reference proteome</keyword>
<reference evidence="3" key="1">
    <citation type="submission" date="2017-01" db="EMBL/GenBank/DDBJ databases">
        <title>Comparative genomics of anhydrobiosis in the tardigrade Hypsibius dujardini.</title>
        <authorList>
            <person name="Yoshida Y."/>
            <person name="Koutsovoulos G."/>
            <person name="Laetsch D."/>
            <person name="Stevens L."/>
            <person name="Kumar S."/>
            <person name="Horikawa D."/>
            <person name="Ishino K."/>
            <person name="Komine S."/>
            <person name="Tomita M."/>
            <person name="Blaxter M."/>
            <person name="Arakawa K."/>
        </authorList>
    </citation>
    <scope>NUCLEOTIDE SEQUENCE [LARGE SCALE GENOMIC DNA]</scope>
    <source>
        <strain evidence="3">Z151</strain>
    </source>
</reference>
<feature type="region of interest" description="Disordered" evidence="1">
    <location>
        <begin position="1"/>
        <end position="92"/>
    </location>
</feature>
<dbReference type="EMBL" id="MTYJ01000077">
    <property type="protein sequence ID" value="OQV16165.1"/>
    <property type="molecule type" value="Genomic_DNA"/>
</dbReference>